<feature type="domain" description="Novel STAND NTPase 3" evidence="1">
    <location>
        <begin position="260"/>
        <end position="371"/>
    </location>
</feature>
<dbReference type="Proteomes" id="UP001589844">
    <property type="component" value="Unassembled WGS sequence"/>
</dbReference>
<accession>A0ABV6IDF6</accession>
<protein>
    <recommendedName>
        <fullName evidence="1">Novel STAND NTPase 3 domain-containing protein</fullName>
    </recommendedName>
</protein>
<dbReference type="RefSeq" id="WP_390211680.1">
    <property type="nucleotide sequence ID" value="NZ_JBHLXJ010000009.1"/>
</dbReference>
<proteinExistence type="predicted"/>
<gene>
    <name evidence="2" type="ORF">ACFFJH_08585</name>
</gene>
<organism evidence="2 3">
    <name type="scientific">Undibacterium danionis</name>
    <dbReference type="NCBI Taxonomy" id="1812100"/>
    <lineage>
        <taxon>Bacteria</taxon>
        <taxon>Pseudomonadati</taxon>
        <taxon>Pseudomonadota</taxon>
        <taxon>Betaproteobacteria</taxon>
        <taxon>Burkholderiales</taxon>
        <taxon>Oxalobacteraceae</taxon>
        <taxon>Undibacterium</taxon>
    </lineage>
</organism>
<name>A0ABV6IDF6_9BURK</name>
<evidence type="ECO:0000313" key="2">
    <source>
        <dbReference type="EMBL" id="MFC0349862.1"/>
    </source>
</evidence>
<comment type="caution">
    <text evidence="2">The sequence shown here is derived from an EMBL/GenBank/DDBJ whole genome shotgun (WGS) entry which is preliminary data.</text>
</comment>
<dbReference type="EMBL" id="JBHLXJ010000009">
    <property type="protein sequence ID" value="MFC0349862.1"/>
    <property type="molecule type" value="Genomic_DNA"/>
</dbReference>
<dbReference type="InterPro" id="IPR049050">
    <property type="entry name" value="nSTAND3"/>
</dbReference>
<evidence type="ECO:0000313" key="3">
    <source>
        <dbReference type="Proteomes" id="UP001589844"/>
    </source>
</evidence>
<sequence length="1331" mass="148451">MPTNSLASAKPDHLSGDAAVGGSGAYSILGYEYQIDVSVWLALDLVLAAKLAQEVVLEPATEEDVEADLEEHEPGRVTTEISLGTYRLIVQAKCRSGDAWTVAGIQKLLKHGKVRKSAAKRLEESSARYLLVTSAGLNGGTRHLRVRRAGIWPKSESMPASIKHDLPEGATGRVAVIGNQDEERLETDIKRLLTESFRIPHTGLKECQRALREEARLRIAGAGAGHWTRSELEQLIRRHGGYIASSPELDQYVYPTNWPELLAAIRDRHAALITGQSGTGKTMATRKLFEELREQIPGLTRVPITLGPQQLISDTTESPVLYDIEDPWGRYDFEPAARPWNEQLSQFFSQARHDRFIVATSRLDVAQATGALGTVKPWIVGLEAEHYGKSERKRLYQTRIDALPRRLHGIARRSEVRVLSELATPLEIQKFFDALPTIENSERHNSTALIVEAIRRAHQNSIERTVVDQIEARNGVSAAAIIWGLLKTNEKLSINLLRQIEEELFEKSDRYGQSTSQLLSFFVAARNLRQVESTITYYHPRVEAGIEKALLQKHLVAKRSILDLIEILMSSNNTEGTWGIAASARLLRATDRTPELRPKISSENQKKIDSWIAIELAKGGRALETNLELAASVGSSQSDVSEVARFLLHRQDNRFGYMHIWRPLHQDETWYANMRANPAVKALLQEFIVEVLPDSRDYFFIDFVSELRRLALGLTPAFLAAAEKMIRYGVASTTDVIAEGALDDIEGFERIINVAIEVRTPSQAELLENAKTQLAILNEEYSNDYIEHISDNDDGWTAGEFIDAYVKRVRKTISWKRIAEHKHSNKLVFYWLRAMANAEQIGADEIAGAFTSAFDTEDEDNLWPLLTKTWDPLFSQKLKERILDGHTNQFVRHGALLCMAKNEPELITQISKLLFEKRRIGRLIELAIDLSELQQLPNQKFDAVIEASEVSDILNSALPVFKEIYLASVALLTSVLPTLSQLGIELLKSENEVSETVRVFRLNLDQHVSVFMAEDIHWLLAYSAAPDSAVVAIKAAIRHGLSNAIEVGLSNRFASVVALALNAIATPMVAPLPSRILNFVSVKGRPVRQALVELINSKPHSNHLATLLILAHDKWSPSMSHYGESVSYPIAAASVVAISKLSPLDSDISDKLYHLAIDTSDSDLRYAIFELLMQSKEVKHQTKLFELATSPGKLSFRLSAVHALLAEYERVAPETLAQITPQLLNKLAVVIASRLLLLLAVKGNDEDLLDVTRALAANNKQRVLLLLVIWGVQERSMHIATQVASFLPLRHPAVSWALGGAKEKLDEKLLDDLGDPQNVEQVLLFMQPSIK</sequence>
<dbReference type="Pfam" id="PF20720">
    <property type="entry name" value="nSTAND3"/>
    <property type="match status" value="1"/>
</dbReference>
<keyword evidence="3" id="KW-1185">Reference proteome</keyword>
<reference evidence="2 3" key="1">
    <citation type="submission" date="2024-09" db="EMBL/GenBank/DDBJ databases">
        <authorList>
            <person name="Sun Q."/>
            <person name="Mori K."/>
        </authorList>
    </citation>
    <scope>NUCLEOTIDE SEQUENCE [LARGE SCALE GENOMIC DNA]</scope>
    <source>
        <strain evidence="2 3">CCM 8677</strain>
    </source>
</reference>
<evidence type="ECO:0000259" key="1">
    <source>
        <dbReference type="Pfam" id="PF20720"/>
    </source>
</evidence>